<feature type="region of interest" description="Disordered" evidence="1">
    <location>
        <begin position="37"/>
        <end position="97"/>
    </location>
</feature>
<dbReference type="Pfam" id="PF11154">
    <property type="entry name" value="DUF2934"/>
    <property type="match status" value="1"/>
</dbReference>
<sequence length="97" mass="10445">MTQSDLLEQRIRDRAYAIWQEEGEPSGRAEEHWAKARAELMPAKPSKAAGAKKPKAPSEPKSAPKKAATGKATAKKPAAKPKAAPKTRARKSAPSYP</sequence>
<evidence type="ECO:0000313" key="2">
    <source>
        <dbReference type="EMBL" id="TDN86567.1"/>
    </source>
</evidence>
<evidence type="ECO:0000256" key="1">
    <source>
        <dbReference type="SAM" id="MobiDB-lite"/>
    </source>
</evidence>
<proteinExistence type="predicted"/>
<organism evidence="2 3">
    <name type="scientific">Stakelama pacifica</name>
    <dbReference type="NCBI Taxonomy" id="517720"/>
    <lineage>
        <taxon>Bacteria</taxon>
        <taxon>Pseudomonadati</taxon>
        <taxon>Pseudomonadota</taxon>
        <taxon>Alphaproteobacteria</taxon>
        <taxon>Sphingomonadales</taxon>
        <taxon>Sphingomonadaceae</taxon>
        <taxon>Stakelama</taxon>
    </lineage>
</organism>
<name>A0A4R6FXP7_9SPHN</name>
<reference evidence="2 3" key="1">
    <citation type="submission" date="2019-03" db="EMBL/GenBank/DDBJ databases">
        <title>Genomic Encyclopedia of Type Strains, Phase IV (KMG-IV): sequencing the most valuable type-strain genomes for metagenomic binning, comparative biology and taxonomic classification.</title>
        <authorList>
            <person name="Goeker M."/>
        </authorList>
    </citation>
    <scope>NUCLEOTIDE SEQUENCE [LARGE SCALE GENOMIC DNA]</scope>
    <source>
        <strain evidence="2 3">DSM 25059</strain>
    </source>
</reference>
<feature type="compositionally biased region" description="Low complexity" evidence="1">
    <location>
        <begin position="59"/>
        <end position="72"/>
    </location>
</feature>
<keyword evidence="3" id="KW-1185">Reference proteome</keyword>
<feature type="compositionally biased region" description="Basic residues" evidence="1">
    <location>
        <begin position="73"/>
        <end position="91"/>
    </location>
</feature>
<dbReference type="Proteomes" id="UP000295493">
    <property type="component" value="Unassembled WGS sequence"/>
</dbReference>
<protein>
    <submittedName>
        <fullName evidence="2">DUF2934 family protein</fullName>
    </submittedName>
</protein>
<dbReference type="AlphaFoldDB" id="A0A4R6FXP7"/>
<gene>
    <name evidence="2" type="ORF">EV664_101138</name>
</gene>
<dbReference type="OrthoDB" id="9811127at2"/>
<dbReference type="InterPro" id="IPR021327">
    <property type="entry name" value="DUF2934"/>
</dbReference>
<evidence type="ECO:0000313" key="3">
    <source>
        <dbReference type="Proteomes" id="UP000295493"/>
    </source>
</evidence>
<comment type="caution">
    <text evidence="2">The sequence shown here is derived from an EMBL/GenBank/DDBJ whole genome shotgun (WGS) entry which is preliminary data.</text>
</comment>
<dbReference type="EMBL" id="SNWD01000001">
    <property type="protein sequence ID" value="TDN86567.1"/>
    <property type="molecule type" value="Genomic_DNA"/>
</dbReference>
<accession>A0A4R6FXP7</accession>